<evidence type="ECO:0000313" key="2">
    <source>
        <dbReference type="EMBL" id="JAC16591.1"/>
    </source>
</evidence>
<accession>A0A023F502</accession>
<dbReference type="AlphaFoldDB" id="A0A023F502"/>
<sequence>LFYTQFRLFFVLFILRKNTYFIFPFFSCSMERNFCNTILTIFFFLNKNLSDSSYLNKINIFFSFFFSFCFYLFKI</sequence>
<evidence type="ECO:0000256" key="1">
    <source>
        <dbReference type="SAM" id="Phobius"/>
    </source>
</evidence>
<feature type="transmembrane region" description="Helical" evidence="1">
    <location>
        <begin position="20"/>
        <end position="45"/>
    </location>
</feature>
<proteinExistence type="evidence at transcript level"/>
<organism evidence="2">
    <name type="scientific">Triatoma infestans</name>
    <name type="common">Assassin bug</name>
    <dbReference type="NCBI Taxonomy" id="30076"/>
    <lineage>
        <taxon>Eukaryota</taxon>
        <taxon>Metazoa</taxon>
        <taxon>Ecdysozoa</taxon>
        <taxon>Arthropoda</taxon>
        <taxon>Hexapoda</taxon>
        <taxon>Insecta</taxon>
        <taxon>Pterygota</taxon>
        <taxon>Neoptera</taxon>
        <taxon>Paraneoptera</taxon>
        <taxon>Hemiptera</taxon>
        <taxon>Heteroptera</taxon>
        <taxon>Panheteroptera</taxon>
        <taxon>Cimicomorpha</taxon>
        <taxon>Reduviidae</taxon>
        <taxon>Triatominae</taxon>
        <taxon>Triatoma</taxon>
    </lineage>
</organism>
<feature type="non-terminal residue" evidence="2">
    <location>
        <position position="1"/>
    </location>
</feature>
<protein>
    <submittedName>
        <fullName evidence="2">Putative secreted peptide</fullName>
    </submittedName>
</protein>
<feature type="transmembrane region" description="Helical" evidence="1">
    <location>
        <begin position="54"/>
        <end position="73"/>
    </location>
</feature>
<dbReference type="EMBL" id="GBBI01002121">
    <property type="protein sequence ID" value="JAC16591.1"/>
    <property type="molecule type" value="mRNA"/>
</dbReference>
<name>A0A023F502_TRIIF</name>
<reference evidence="2" key="1">
    <citation type="journal article" date="2014" name="PLoS Negl. Trop. Dis.">
        <title>An updated insight into the Sialotranscriptome of Triatoma infestans: developmental stage and geographic variations.</title>
        <authorList>
            <person name="Schwarz A."/>
            <person name="Medrano-Mercado N."/>
            <person name="Schaub G.A."/>
            <person name="Struchiner C.J."/>
            <person name="Bargues M.D."/>
            <person name="Levy M.Z."/>
            <person name="Ribeiro J.M."/>
        </authorList>
    </citation>
    <scope>NUCLEOTIDE SEQUENCE</scope>
    <source>
        <strain evidence="2">Chile</strain>
        <tissue evidence="2">Salivary glands</tissue>
    </source>
</reference>
<keyword evidence="1" id="KW-1133">Transmembrane helix</keyword>
<keyword evidence="1" id="KW-0472">Membrane</keyword>
<keyword evidence="1" id="KW-0812">Transmembrane</keyword>